<organism evidence="2 3">
    <name type="scientific">Paramecium primaurelia</name>
    <dbReference type="NCBI Taxonomy" id="5886"/>
    <lineage>
        <taxon>Eukaryota</taxon>
        <taxon>Sar</taxon>
        <taxon>Alveolata</taxon>
        <taxon>Ciliophora</taxon>
        <taxon>Intramacronucleata</taxon>
        <taxon>Oligohymenophorea</taxon>
        <taxon>Peniculida</taxon>
        <taxon>Parameciidae</taxon>
        <taxon>Paramecium</taxon>
    </lineage>
</organism>
<keyword evidence="1" id="KW-0812">Transmembrane</keyword>
<dbReference type="Proteomes" id="UP000688137">
    <property type="component" value="Unassembled WGS sequence"/>
</dbReference>
<protein>
    <recommendedName>
        <fullName evidence="4">Transmembrane protein</fullName>
    </recommendedName>
</protein>
<dbReference type="EMBL" id="CAJJDM010000104">
    <property type="protein sequence ID" value="CAD8096289.1"/>
    <property type="molecule type" value="Genomic_DNA"/>
</dbReference>
<evidence type="ECO:0000313" key="3">
    <source>
        <dbReference type="Proteomes" id="UP000688137"/>
    </source>
</evidence>
<sequence length="99" mass="12102">MKSLCLQLNQVQQVLIFHWLEYLKILNLVQLSYENIISIKMNIIANNNFILLLVLIQEYISHFNYYYQTIIMMKPIDLYYLKLDNLFVTFIIRFNIKNY</sequence>
<evidence type="ECO:0000256" key="1">
    <source>
        <dbReference type="SAM" id="Phobius"/>
    </source>
</evidence>
<gene>
    <name evidence="2" type="ORF">PPRIM_AZ9-3.1.T1010016</name>
</gene>
<dbReference type="AlphaFoldDB" id="A0A8S1NY51"/>
<proteinExistence type="predicted"/>
<keyword evidence="3" id="KW-1185">Reference proteome</keyword>
<evidence type="ECO:0000313" key="2">
    <source>
        <dbReference type="EMBL" id="CAD8096289.1"/>
    </source>
</evidence>
<evidence type="ECO:0008006" key="4">
    <source>
        <dbReference type="Google" id="ProtNLM"/>
    </source>
</evidence>
<keyword evidence="1" id="KW-1133">Transmembrane helix</keyword>
<name>A0A8S1NY51_PARPR</name>
<comment type="caution">
    <text evidence="2">The sequence shown here is derived from an EMBL/GenBank/DDBJ whole genome shotgun (WGS) entry which is preliminary data.</text>
</comment>
<keyword evidence="1" id="KW-0472">Membrane</keyword>
<reference evidence="2" key="1">
    <citation type="submission" date="2021-01" db="EMBL/GenBank/DDBJ databases">
        <authorList>
            <consortium name="Genoscope - CEA"/>
            <person name="William W."/>
        </authorList>
    </citation>
    <scope>NUCLEOTIDE SEQUENCE</scope>
</reference>
<accession>A0A8S1NY51</accession>
<feature type="transmembrane region" description="Helical" evidence="1">
    <location>
        <begin position="49"/>
        <end position="67"/>
    </location>
</feature>